<protein>
    <recommendedName>
        <fullName evidence="5">RNA polymerase sigma factor 70 region 4 type 2 domain-containing protein</fullName>
    </recommendedName>
</protein>
<keyword evidence="7" id="KW-1185">Reference proteome</keyword>
<dbReference type="InterPro" id="IPR014284">
    <property type="entry name" value="RNA_pol_sigma-70_dom"/>
</dbReference>
<dbReference type="AlphaFoldDB" id="A0A3D9C8V5"/>
<evidence type="ECO:0000256" key="3">
    <source>
        <dbReference type="ARBA" id="ARBA00023082"/>
    </source>
</evidence>
<dbReference type="Gene3D" id="1.10.1740.10">
    <property type="match status" value="1"/>
</dbReference>
<dbReference type="InterPro" id="IPR013249">
    <property type="entry name" value="RNA_pol_sigma70_r4_t2"/>
</dbReference>
<evidence type="ECO:0000256" key="1">
    <source>
        <dbReference type="ARBA" id="ARBA00010641"/>
    </source>
</evidence>
<dbReference type="PANTHER" id="PTHR43133:SF46">
    <property type="entry name" value="RNA POLYMERASE SIGMA-70 FACTOR ECF SUBFAMILY"/>
    <property type="match status" value="1"/>
</dbReference>
<dbReference type="InterPro" id="IPR013325">
    <property type="entry name" value="RNA_pol_sigma_r2"/>
</dbReference>
<evidence type="ECO:0000256" key="4">
    <source>
        <dbReference type="ARBA" id="ARBA00023163"/>
    </source>
</evidence>
<accession>A0A3D9C8V5</accession>
<evidence type="ECO:0000313" key="7">
    <source>
        <dbReference type="Proteomes" id="UP000256686"/>
    </source>
</evidence>
<comment type="caution">
    <text evidence="6">The sequence shown here is derived from an EMBL/GenBank/DDBJ whole genome shotgun (WGS) entry which is preliminary data.</text>
</comment>
<dbReference type="SUPFAM" id="SSF88946">
    <property type="entry name" value="Sigma2 domain of RNA polymerase sigma factors"/>
    <property type="match status" value="1"/>
</dbReference>
<reference evidence="7" key="1">
    <citation type="submission" date="2018-06" db="EMBL/GenBank/DDBJ databases">
        <authorList>
            <person name="Lum Nde A."/>
            <person name="Hugo C."/>
        </authorList>
    </citation>
    <scope>NUCLEOTIDE SEQUENCE [LARGE SCALE GENOMIC DNA]</scope>
    <source>
        <strain evidence="7">1_F178</strain>
    </source>
</reference>
<proteinExistence type="inferred from homology"/>
<dbReference type="PANTHER" id="PTHR43133">
    <property type="entry name" value="RNA POLYMERASE ECF-TYPE SIGMA FACTO"/>
    <property type="match status" value="1"/>
</dbReference>
<sequence length="172" mass="20113">MSFLPKHIIDAETMYKIIYNTYQQRVFSYVAGRITDRNDILDISQNVFVHLWQYRKSLGGSNTENIIFKTCNQEIFNFLAAKTKQPINVAYYDKADDSLDLLHDKIEKEELLKTVEENIELLPNPRRQIFTMHKLNGVSQEQIADQLNLSKKSVKKQIAKAMIFLKKQQNNS</sequence>
<comment type="similarity">
    <text evidence="1">Belongs to the sigma-70 factor family. ECF subfamily.</text>
</comment>
<dbReference type="EMBL" id="QNVT01000009">
    <property type="protein sequence ID" value="REC62305.1"/>
    <property type="molecule type" value="Genomic_DNA"/>
</dbReference>
<dbReference type="Gene3D" id="1.10.10.10">
    <property type="entry name" value="Winged helix-like DNA-binding domain superfamily/Winged helix DNA-binding domain"/>
    <property type="match status" value="1"/>
</dbReference>
<organism evidence="6 7">
    <name type="scientific">Chryseobacterium pennae</name>
    <dbReference type="NCBI Taxonomy" id="2258962"/>
    <lineage>
        <taxon>Bacteria</taxon>
        <taxon>Pseudomonadati</taxon>
        <taxon>Bacteroidota</taxon>
        <taxon>Flavobacteriia</taxon>
        <taxon>Flavobacteriales</taxon>
        <taxon>Weeksellaceae</taxon>
        <taxon>Chryseobacterium group</taxon>
        <taxon>Chryseobacterium</taxon>
    </lineage>
</organism>
<keyword evidence="4" id="KW-0804">Transcription</keyword>
<dbReference type="GO" id="GO:0006352">
    <property type="term" value="P:DNA-templated transcription initiation"/>
    <property type="evidence" value="ECO:0007669"/>
    <property type="project" value="InterPro"/>
</dbReference>
<dbReference type="InterPro" id="IPR036388">
    <property type="entry name" value="WH-like_DNA-bd_sf"/>
</dbReference>
<name>A0A3D9C8V5_9FLAO</name>
<evidence type="ECO:0000313" key="6">
    <source>
        <dbReference type="EMBL" id="REC62305.1"/>
    </source>
</evidence>
<dbReference type="NCBIfam" id="TIGR02937">
    <property type="entry name" value="sigma70-ECF"/>
    <property type="match status" value="1"/>
</dbReference>
<keyword evidence="3" id="KW-0731">Sigma factor</keyword>
<dbReference type="InterPro" id="IPR039425">
    <property type="entry name" value="RNA_pol_sigma-70-like"/>
</dbReference>
<evidence type="ECO:0000259" key="5">
    <source>
        <dbReference type="Pfam" id="PF08281"/>
    </source>
</evidence>
<feature type="domain" description="RNA polymerase sigma factor 70 region 4 type 2" evidence="5">
    <location>
        <begin position="119"/>
        <end position="162"/>
    </location>
</feature>
<dbReference type="Proteomes" id="UP000256686">
    <property type="component" value="Unassembled WGS sequence"/>
</dbReference>
<dbReference type="InterPro" id="IPR013324">
    <property type="entry name" value="RNA_pol_sigma_r3/r4-like"/>
</dbReference>
<gene>
    <name evidence="6" type="ORF">DRF65_11365</name>
</gene>
<evidence type="ECO:0000256" key="2">
    <source>
        <dbReference type="ARBA" id="ARBA00023015"/>
    </source>
</evidence>
<dbReference type="SUPFAM" id="SSF88659">
    <property type="entry name" value="Sigma3 and sigma4 domains of RNA polymerase sigma factors"/>
    <property type="match status" value="1"/>
</dbReference>
<dbReference type="GO" id="GO:0016987">
    <property type="term" value="F:sigma factor activity"/>
    <property type="evidence" value="ECO:0007669"/>
    <property type="project" value="UniProtKB-KW"/>
</dbReference>
<keyword evidence="2" id="KW-0805">Transcription regulation</keyword>
<dbReference type="Pfam" id="PF08281">
    <property type="entry name" value="Sigma70_r4_2"/>
    <property type="match status" value="1"/>
</dbReference>
<dbReference type="GO" id="GO:0003677">
    <property type="term" value="F:DNA binding"/>
    <property type="evidence" value="ECO:0007669"/>
    <property type="project" value="InterPro"/>
</dbReference>